<gene>
    <name evidence="3" type="ORF">SAMN05443245_4801</name>
</gene>
<dbReference type="Pfam" id="PF03551">
    <property type="entry name" value="PadR"/>
    <property type="match status" value="1"/>
</dbReference>
<keyword evidence="4" id="KW-1185">Reference proteome</keyword>
<dbReference type="SUPFAM" id="SSF46785">
    <property type="entry name" value="Winged helix' DNA-binding domain"/>
    <property type="match status" value="1"/>
</dbReference>
<accession>A0A1H1I833</accession>
<dbReference type="PANTHER" id="PTHR43252">
    <property type="entry name" value="TRANSCRIPTIONAL REGULATOR YQJI"/>
    <property type="match status" value="1"/>
</dbReference>
<dbReference type="EMBL" id="FNKP01000002">
    <property type="protein sequence ID" value="SDR33855.1"/>
    <property type="molecule type" value="Genomic_DNA"/>
</dbReference>
<dbReference type="Gene3D" id="1.10.10.10">
    <property type="entry name" value="Winged helix-like DNA-binding domain superfamily/Winged helix DNA-binding domain"/>
    <property type="match status" value="1"/>
</dbReference>
<dbReference type="InterPro" id="IPR005149">
    <property type="entry name" value="Tscrpt_reg_PadR_N"/>
</dbReference>
<feature type="compositionally biased region" description="Gly residues" evidence="1">
    <location>
        <begin position="145"/>
        <end position="168"/>
    </location>
</feature>
<evidence type="ECO:0000259" key="2">
    <source>
        <dbReference type="Pfam" id="PF03551"/>
    </source>
</evidence>
<keyword evidence="3" id="KW-0238">DNA-binding</keyword>
<evidence type="ECO:0000313" key="3">
    <source>
        <dbReference type="EMBL" id="SDR33855.1"/>
    </source>
</evidence>
<feature type="region of interest" description="Disordered" evidence="1">
    <location>
        <begin position="41"/>
        <end position="168"/>
    </location>
</feature>
<dbReference type="RefSeq" id="WP_253189747.1">
    <property type="nucleotide sequence ID" value="NZ_FNKP01000002.1"/>
</dbReference>
<organism evidence="3 4">
    <name type="scientific">Paraburkholderia fungorum</name>
    <dbReference type="NCBI Taxonomy" id="134537"/>
    <lineage>
        <taxon>Bacteria</taxon>
        <taxon>Pseudomonadati</taxon>
        <taxon>Pseudomonadota</taxon>
        <taxon>Betaproteobacteria</taxon>
        <taxon>Burkholderiales</taxon>
        <taxon>Burkholderiaceae</taxon>
        <taxon>Paraburkholderia</taxon>
    </lineage>
</organism>
<name>A0A1H1I833_9BURK</name>
<proteinExistence type="predicted"/>
<protein>
    <submittedName>
        <fullName evidence="3">DNA-binding transcriptional regulator, PadR family</fullName>
    </submittedName>
</protein>
<sequence>MRHHHRFSRPRSADEHFSSSEARASLHALWHAVVRQQRAWRGEAGGEGRDMGFGRHHGGRRNEQAFRGEEPGRGARREFAGGEQGRRGEREFRGAGFGRDNRQDFQPESQGERGLRGEGRGRHGRDRSERGIWQAGGRQHDPRGGGRGGRFGGGPGGFGGGGGPGGFGGDGDGFPRGRKFSSDDLQLLLMSMIDAQPSHGYELIKALETRSNGFYSPSPGMVYPALTYLEELGYVTVQLEGNRKRYELADAGRDYLTANRERVELMLARLAHIARKMDSVRRAFAGEEPADISEGGWAPELNEARRTLKQAMLRRDNAPAAEQRRIAEILMRAVKEIEGDGKSGDAVGEAE</sequence>
<dbReference type="PANTHER" id="PTHR43252:SF7">
    <property type="entry name" value="TRANSCRIPTIONAL REGULATOR YQJI"/>
    <property type="match status" value="1"/>
</dbReference>
<dbReference type="GO" id="GO:0003677">
    <property type="term" value="F:DNA binding"/>
    <property type="evidence" value="ECO:0007669"/>
    <property type="project" value="UniProtKB-KW"/>
</dbReference>
<dbReference type="Proteomes" id="UP000183487">
    <property type="component" value="Unassembled WGS sequence"/>
</dbReference>
<evidence type="ECO:0000256" key="1">
    <source>
        <dbReference type="SAM" id="MobiDB-lite"/>
    </source>
</evidence>
<dbReference type="InterPro" id="IPR036390">
    <property type="entry name" value="WH_DNA-bd_sf"/>
</dbReference>
<dbReference type="InterPro" id="IPR036388">
    <property type="entry name" value="WH-like_DNA-bd_sf"/>
</dbReference>
<evidence type="ECO:0000313" key="4">
    <source>
        <dbReference type="Proteomes" id="UP000183487"/>
    </source>
</evidence>
<feature type="domain" description="Transcription regulator PadR N-terminal" evidence="2">
    <location>
        <begin position="190"/>
        <end position="257"/>
    </location>
</feature>
<feature type="compositionally biased region" description="Basic and acidic residues" evidence="1">
    <location>
        <begin position="60"/>
        <end position="130"/>
    </location>
</feature>
<feature type="compositionally biased region" description="Basic and acidic residues" evidence="1">
    <location>
        <begin position="41"/>
        <end position="53"/>
    </location>
</feature>
<dbReference type="AlphaFoldDB" id="A0A1H1I833"/>
<reference evidence="4" key="1">
    <citation type="submission" date="2016-10" db="EMBL/GenBank/DDBJ databases">
        <authorList>
            <person name="Varghese N."/>
        </authorList>
    </citation>
    <scope>NUCLEOTIDE SEQUENCE [LARGE SCALE GENOMIC DNA]</scope>
    <source>
        <strain evidence="4">GAS106B</strain>
    </source>
</reference>